<dbReference type="SUPFAM" id="SSF53756">
    <property type="entry name" value="UDP-Glycosyltransferase/glycogen phosphorylase"/>
    <property type="match status" value="1"/>
</dbReference>
<dbReference type="CDD" id="cd03801">
    <property type="entry name" value="GT4_PimA-like"/>
    <property type="match status" value="1"/>
</dbReference>
<gene>
    <name evidence="2" type="ORF">BE15_11060</name>
</gene>
<dbReference type="Pfam" id="PF13692">
    <property type="entry name" value="Glyco_trans_1_4"/>
    <property type="match status" value="1"/>
</dbReference>
<dbReference type="EMBL" id="JEMA01000167">
    <property type="protein sequence ID" value="KYF73833.1"/>
    <property type="molecule type" value="Genomic_DNA"/>
</dbReference>
<name>A0A150R0W2_SORCE</name>
<dbReference type="Gene3D" id="3.40.50.2000">
    <property type="entry name" value="Glycogen Phosphorylase B"/>
    <property type="match status" value="2"/>
</dbReference>
<dbReference type="NCBIfam" id="TIGR04047">
    <property type="entry name" value="MSMEG_0565_glyc"/>
    <property type="match status" value="1"/>
</dbReference>
<dbReference type="PANTHER" id="PTHR45947:SF3">
    <property type="entry name" value="SULFOQUINOVOSYL TRANSFERASE SQD2"/>
    <property type="match status" value="1"/>
</dbReference>
<organism evidence="2 3">
    <name type="scientific">Sorangium cellulosum</name>
    <name type="common">Polyangium cellulosum</name>
    <dbReference type="NCBI Taxonomy" id="56"/>
    <lineage>
        <taxon>Bacteria</taxon>
        <taxon>Pseudomonadati</taxon>
        <taxon>Myxococcota</taxon>
        <taxon>Polyangia</taxon>
        <taxon>Polyangiales</taxon>
        <taxon>Polyangiaceae</taxon>
        <taxon>Sorangium</taxon>
    </lineage>
</organism>
<proteinExistence type="predicted"/>
<protein>
    <submittedName>
        <fullName evidence="2">Glycosyl transferase family 1</fullName>
    </submittedName>
</protein>
<dbReference type="Pfam" id="PF13439">
    <property type="entry name" value="Glyco_transf_4"/>
    <property type="match status" value="1"/>
</dbReference>
<dbReference type="PANTHER" id="PTHR45947">
    <property type="entry name" value="SULFOQUINOVOSYL TRANSFERASE SQD2"/>
    <property type="match status" value="1"/>
</dbReference>
<reference evidence="2 3" key="1">
    <citation type="submission" date="2014-02" db="EMBL/GenBank/DDBJ databases">
        <title>The small core and large imbalanced accessory genome model reveals a collaborative survival strategy of Sorangium cellulosum strains in nature.</title>
        <authorList>
            <person name="Han K."/>
            <person name="Peng R."/>
            <person name="Blom J."/>
            <person name="Li Y.-Z."/>
        </authorList>
    </citation>
    <scope>NUCLEOTIDE SEQUENCE [LARGE SCALE GENOMIC DNA]</scope>
    <source>
        <strain evidence="2 3">So0008-312</strain>
    </source>
</reference>
<dbReference type="InterPro" id="IPR050194">
    <property type="entry name" value="Glycosyltransferase_grp1"/>
</dbReference>
<evidence type="ECO:0000313" key="3">
    <source>
        <dbReference type="Proteomes" id="UP000075260"/>
    </source>
</evidence>
<dbReference type="AlphaFoldDB" id="A0A150R0W2"/>
<dbReference type="Proteomes" id="UP000075260">
    <property type="component" value="Unassembled WGS sequence"/>
</dbReference>
<dbReference type="InterPro" id="IPR028098">
    <property type="entry name" value="Glyco_trans_4-like_N"/>
</dbReference>
<keyword evidence="2" id="KW-0808">Transferase</keyword>
<evidence type="ECO:0000259" key="1">
    <source>
        <dbReference type="Pfam" id="PF13439"/>
    </source>
</evidence>
<accession>A0A150R0W2</accession>
<dbReference type="GO" id="GO:0016757">
    <property type="term" value="F:glycosyltransferase activity"/>
    <property type="evidence" value="ECO:0007669"/>
    <property type="project" value="TreeGrafter"/>
</dbReference>
<dbReference type="InterPro" id="IPR023986">
    <property type="entry name" value="GlycosylTfrase_MSMEG0565"/>
</dbReference>
<evidence type="ECO:0000313" key="2">
    <source>
        <dbReference type="EMBL" id="KYF73833.1"/>
    </source>
</evidence>
<comment type="caution">
    <text evidence="2">The sequence shown here is derived from an EMBL/GenBank/DDBJ whole genome shotgun (WGS) entry which is preliminary data.</text>
</comment>
<sequence>MTGAADGATSAGARARDDAPLSVALLTYSTKPRGGVVHTVELAEALQDLGVEVCIYALNKDQGGFYRAPRCPHVLVPAAPAPAGIDAVVEQRIAELTTGLRRLGGRHDVWHAQDCISANALAALRAEGRIPHFLRTVHHLDDYDSPYLRACQERSVREADACLAVSEAWRRVLRADLGVDAAIVPNGVSLRRYGPAPDGHEAALRARLGATGSPLYVTVGGVEPRKNSIGLLRAFLEVRRRLPGAQLVIAGGETLFDYAPYQREFEALARENGVWPAPAGASPAAASPASASPPPLVLAGVLPDALIPALYRLADAFVFPSVREGFGLVLLEAMASGAPVVSSAQPPFTEFLEDGESALLVDPSRTDDLASAMEAILDAGVRRRLRAAALETAARFTWERSARIAADVYRGFLGNRRS</sequence>
<feature type="domain" description="Glycosyltransferase subfamily 4-like N-terminal" evidence="1">
    <location>
        <begin position="33"/>
        <end position="192"/>
    </location>
</feature>